<proteinExistence type="predicted"/>
<name>A0A840Y2X3_9PROT</name>
<reference evidence="1 2" key="1">
    <citation type="submission" date="2020-08" db="EMBL/GenBank/DDBJ databases">
        <title>Genomic Encyclopedia of Type Strains, Phase IV (KMG-IV): sequencing the most valuable type-strain genomes for metagenomic binning, comparative biology and taxonomic classification.</title>
        <authorList>
            <person name="Goeker M."/>
        </authorList>
    </citation>
    <scope>NUCLEOTIDE SEQUENCE [LARGE SCALE GENOMIC DNA]</scope>
    <source>
        <strain evidence="1 2">DSM 25622</strain>
    </source>
</reference>
<evidence type="ECO:0000313" key="2">
    <source>
        <dbReference type="Proteomes" id="UP000580654"/>
    </source>
</evidence>
<sequence>MARVPAKGWIARGPGLPAVARAIGMTARSQAGPQGAP</sequence>
<keyword evidence="2" id="KW-1185">Reference proteome</keyword>
<dbReference type="EMBL" id="JACIJD010000014">
    <property type="protein sequence ID" value="MBB5695085.1"/>
    <property type="molecule type" value="Genomic_DNA"/>
</dbReference>
<comment type="caution">
    <text evidence="1">The sequence shown here is derived from an EMBL/GenBank/DDBJ whole genome shotgun (WGS) entry which is preliminary data.</text>
</comment>
<gene>
    <name evidence="1" type="ORF">FHS87_003139</name>
</gene>
<accession>A0A840Y2X3</accession>
<protein>
    <submittedName>
        <fullName evidence="1">Uncharacterized protein</fullName>
    </submittedName>
</protein>
<organism evidence="1 2">
    <name type="scientific">Muricoccus pecuniae</name>
    <dbReference type="NCBI Taxonomy" id="693023"/>
    <lineage>
        <taxon>Bacteria</taxon>
        <taxon>Pseudomonadati</taxon>
        <taxon>Pseudomonadota</taxon>
        <taxon>Alphaproteobacteria</taxon>
        <taxon>Acetobacterales</taxon>
        <taxon>Roseomonadaceae</taxon>
        <taxon>Muricoccus</taxon>
    </lineage>
</organism>
<evidence type="ECO:0000313" key="1">
    <source>
        <dbReference type="EMBL" id="MBB5695085.1"/>
    </source>
</evidence>
<dbReference type="Proteomes" id="UP000580654">
    <property type="component" value="Unassembled WGS sequence"/>
</dbReference>
<dbReference type="AlphaFoldDB" id="A0A840Y2X3"/>